<evidence type="ECO:0000256" key="1">
    <source>
        <dbReference type="SAM" id="Phobius"/>
    </source>
</evidence>
<gene>
    <name evidence="2" type="ORF">IW245_002726</name>
</gene>
<dbReference type="EMBL" id="JADOUF010000001">
    <property type="protein sequence ID" value="MBG6136532.1"/>
    <property type="molecule type" value="Genomic_DNA"/>
</dbReference>
<comment type="caution">
    <text evidence="2">The sequence shown here is derived from an EMBL/GenBank/DDBJ whole genome shotgun (WGS) entry which is preliminary data.</text>
</comment>
<keyword evidence="3" id="KW-1185">Reference proteome</keyword>
<organism evidence="2 3">
    <name type="scientific">Longispora fulva</name>
    <dbReference type="NCBI Taxonomy" id="619741"/>
    <lineage>
        <taxon>Bacteria</taxon>
        <taxon>Bacillati</taxon>
        <taxon>Actinomycetota</taxon>
        <taxon>Actinomycetes</taxon>
        <taxon>Micromonosporales</taxon>
        <taxon>Micromonosporaceae</taxon>
        <taxon>Longispora</taxon>
    </lineage>
</organism>
<dbReference type="AlphaFoldDB" id="A0A8J7KWG1"/>
<evidence type="ECO:0000313" key="3">
    <source>
        <dbReference type="Proteomes" id="UP000622552"/>
    </source>
</evidence>
<dbReference type="Proteomes" id="UP000622552">
    <property type="component" value="Unassembled WGS sequence"/>
</dbReference>
<keyword evidence="1" id="KW-0812">Transmembrane</keyword>
<sequence>MDVSPRIPSSNSSTNVDRISHRYTVLGFRLNLIQLIVGIVFGILGAIGTIVGIVTTVNSGGQSQAGSSIVSAGSGSSAQDHERWAKAVNVVCSKSQEKFKKIPVPQLSDGTMTAAEVKAFAEMLTSMATLDSELATEIAKIAAPQDILTQVQGHVNHLQQASSSLRQAAQDLRDRGGFVDQGDREHLFAVMDMSMSASNGLGLLGAPECAD</sequence>
<name>A0A8J7KWG1_9ACTN</name>
<accession>A0A8J7KWG1</accession>
<reference evidence="2" key="1">
    <citation type="submission" date="2020-11" db="EMBL/GenBank/DDBJ databases">
        <title>Sequencing the genomes of 1000 actinobacteria strains.</title>
        <authorList>
            <person name="Klenk H.-P."/>
        </authorList>
    </citation>
    <scope>NUCLEOTIDE SEQUENCE</scope>
    <source>
        <strain evidence="2">DSM 45356</strain>
    </source>
</reference>
<protein>
    <submittedName>
        <fullName evidence="2">Uncharacterized protein</fullName>
    </submittedName>
</protein>
<feature type="transmembrane region" description="Helical" evidence="1">
    <location>
        <begin position="32"/>
        <end position="54"/>
    </location>
</feature>
<evidence type="ECO:0000313" key="2">
    <source>
        <dbReference type="EMBL" id="MBG6136532.1"/>
    </source>
</evidence>
<keyword evidence="1" id="KW-1133">Transmembrane helix</keyword>
<keyword evidence="1" id="KW-0472">Membrane</keyword>
<proteinExistence type="predicted"/>
<dbReference type="RefSeq" id="WP_203787548.1">
    <property type="nucleotide sequence ID" value="NZ_BONS01000015.1"/>
</dbReference>